<evidence type="ECO:0000313" key="5">
    <source>
        <dbReference type="EMBL" id="RKL66351.1"/>
    </source>
</evidence>
<comment type="caution">
    <text evidence="5">The sequence shown here is derived from an EMBL/GenBank/DDBJ whole genome shotgun (WGS) entry which is preliminary data.</text>
</comment>
<feature type="domain" description="ABC transporter" evidence="4">
    <location>
        <begin position="1"/>
        <end position="233"/>
    </location>
</feature>
<dbReference type="AlphaFoldDB" id="A0A3A9K7N6"/>
<evidence type="ECO:0000256" key="3">
    <source>
        <dbReference type="ARBA" id="ARBA00022840"/>
    </source>
</evidence>
<dbReference type="InterPro" id="IPR008995">
    <property type="entry name" value="Mo/tungstate-bd_C_term_dom"/>
</dbReference>
<gene>
    <name evidence="5" type="ORF">CR203_15790</name>
</gene>
<proteinExistence type="predicted"/>
<dbReference type="PANTHER" id="PTHR42781:SF4">
    <property type="entry name" value="SPERMIDINE_PUTRESCINE IMPORT ATP-BINDING PROTEIN POTA"/>
    <property type="match status" value="1"/>
</dbReference>
<dbReference type="Pfam" id="PF00005">
    <property type="entry name" value="ABC_tran"/>
    <property type="match status" value="1"/>
</dbReference>
<dbReference type="RefSeq" id="WP_110939133.1">
    <property type="nucleotide sequence ID" value="NZ_KZ614148.1"/>
</dbReference>
<dbReference type="InterPro" id="IPR050093">
    <property type="entry name" value="ABC_SmlMolc_Importer"/>
</dbReference>
<dbReference type="InterPro" id="IPR027417">
    <property type="entry name" value="P-loop_NTPase"/>
</dbReference>
<dbReference type="SUPFAM" id="SSF52540">
    <property type="entry name" value="P-loop containing nucleoside triphosphate hydrolases"/>
    <property type="match status" value="1"/>
</dbReference>
<dbReference type="InterPro" id="IPR003593">
    <property type="entry name" value="AAA+_ATPase"/>
</dbReference>
<dbReference type="SMART" id="SM00382">
    <property type="entry name" value="AAA"/>
    <property type="match status" value="1"/>
</dbReference>
<dbReference type="InterPro" id="IPR003439">
    <property type="entry name" value="ABC_transporter-like_ATP-bd"/>
</dbReference>
<evidence type="ECO:0000259" key="4">
    <source>
        <dbReference type="PROSITE" id="PS50893"/>
    </source>
</evidence>
<dbReference type="GO" id="GO:0005524">
    <property type="term" value="F:ATP binding"/>
    <property type="evidence" value="ECO:0007669"/>
    <property type="project" value="UniProtKB-KW"/>
</dbReference>
<organism evidence="5 6">
    <name type="scientific">Salipaludibacillus neizhouensis</name>
    <dbReference type="NCBI Taxonomy" id="885475"/>
    <lineage>
        <taxon>Bacteria</taxon>
        <taxon>Bacillati</taxon>
        <taxon>Bacillota</taxon>
        <taxon>Bacilli</taxon>
        <taxon>Bacillales</taxon>
        <taxon>Bacillaceae</taxon>
    </lineage>
</organism>
<dbReference type="Gene3D" id="3.40.50.300">
    <property type="entry name" value="P-loop containing nucleotide triphosphate hydrolases"/>
    <property type="match status" value="1"/>
</dbReference>
<evidence type="ECO:0000256" key="2">
    <source>
        <dbReference type="ARBA" id="ARBA00022741"/>
    </source>
</evidence>
<keyword evidence="3" id="KW-0067">ATP-binding</keyword>
<dbReference type="PANTHER" id="PTHR42781">
    <property type="entry name" value="SPERMIDINE/PUTRESCINE IMPORT ATP-BINDING PROTEIN POTA"/>
    <property type="match status" value="1"/>
</dbReference>
<dbReference type="SUPFAM" id="SSF50331">
    <property type="entry name" value="MOP-like"/>
    <property type="match status" value="1"/>
</dbReference>
<sequence length="351" mass="39298">MLEVSLKKSYSPFHLNMSFEADKGITSILGPSGCGKSLTLQALAGIAKPDEGRIVMNGQTWFDSHERVFWKPQQRQVGFLFQNYALFPHLTVSQNIAYGLKGLPKSTVSERVNTWLKTIRLEGFEKRYPSQLSGGQSQRVALARSMITEPQLLLLDEPFSALDQQIRGSLEEDLLRVIGSEFHGVVLFVTHNIEEAYRVSDKILLFNDGKVIQSGERRDVLRIPQSKKAAEIVGCENVFPVTSSKEIGNDTEVESVGHFLQVSRTKISRPVYIGIRSYDVLLTKSKDASFNCLEGTVVQIVEGVNNYSFTISTGGLEVKVEDFMKGSKTNWELGDDCFLTFPKDKLICMEE</sequence>
<keyword evidence="2" id="KW-0547">Nucleotide-binding</keyword>
<dbReference type="GO" id="GO:0016887">
    <property type="term" value="F:ATP hydrolysis activity"/>
    <property type="evidence" value="ECO:0007669"/>
    <property type="project" value="InterPro"/>
</dbReference>
<keyword evidence="6" id="KW-1185">Reference proteome</keyword>
<dbReference type="EMBL" id="PDOE01000007">
    <property type="protein sequence ID" value="RKL66351.1"/>
    <property type="molecule type" value="Genomic_DNA"/>
</dbReference>
<dbReference type="OrthoDB" id="9802264at2"/>
<reference evidence="5 6" key="1">
    <citation type="submission" date="2017-10" db="EMBL/GenBank/DDBJ databases">
        <title>Bacillus sp. nov., a halophilic bacterium isolated from a Keqin Lake.</title>
        <authorList>
            <person name="Wang H."/>
        </authorList>
    </citation>
    <scope>NUCLEOTIDE SEQUENCE [LARGE SCALE GENOMIC DNA]</scope>
    <source>
        <strain evidence="5 6">KCTC 13187</strain>
    </source>
</reference>
<keyword evidence="1" id="KW-0813">Transport</keyword>
<dbReference type="InterPro" id="IPR017871">
    <property type="entry name" value="ABC_transporter-like_CS"/>
</dbReference>
<dbReference type="Proteomes" id="UP000281498">
    <property type="component" value="Unassembled WGS sequence"/>
</dbReference>
<evidence type="ECO:0000256" key="1">
    <source>
        <dbReference type="ARBA" id="ARBA00022448"/>
    </source>
</evidence>
<protein>
    <submittedName>
        <fullName evidence="5">ABC transporter</fullName>
    </submittedName>
</protein>
<name>A0A3A9K7N6_9BACI</name>
<dbReference type="PROSITE" id="PS00211">
    <property type="entry name" value="ABC_TRANSPORTER_1"/>
    <property type="match status" value="1"/>
</dbReference>
<dbReference type="PROSITE" id="PS50893">
    <property type="entry name" value="ABC_TRANSPORTER_2"/>
    <property type="match status" value="1"/>
</dbReference>
<accession>A0A3A9K7N6</accession>
<evidence type="ECO:0000313" key="6">
    <source>
        <dbReference type="Proteomes" id="UP000281498"/>
    </source>
</evidence>